<name>A0AAE1GG55_PETCI</name>
<evidence type="ECO:0000313" key="3">
    <source>
        <dbReference type="EMBL" id="KAK3892618.1"/>
    </source>
</evidence>
<dbReference type="Proteomes" id="UP001286313">
    <property type="component" value="Unassembled WGS sequence"/>
</dbReference>
<reference evidence="3" key="1">
    <citation type="submission" date="2023-10" db="EMBL/GenBank/DDBJ databases">
        <title>Genome assemblies of two species of porcelain crab, Petrolisthes cinctipes and Petrolisthes manimaculis (Anomura: Porcellanidae).</title>
        <authorList>
            <person name="Angst P."/>
        </authorList>
    </citation>
    <scope>NUCLEOTIDE SEQUENCE</scope>
    <source>
        <strain evidence="3">PB745_01</strain>
        <tissue evidence="3">Gill</tissue>
    </source>
</reference>
<keyword evidence="1" id="KW-0238">DNA-binding</keyword>
<protein>
    <recommendedName>
        <fullName evidence="5">Tyr recombinase domain-containing protein</fullName>
    </recommendedName>
</protein>
<dbReference type="AlphaFoldDB" id="A0AAE1GG55"/>
<organism evidence="3 4">
    <name type="scientific">Petrolisthes cinctipes</name>
    <name type="common">Flat porcelain crab</name>
    <dbReference type="NCBI Taxonomy" id="88211"/>
    <lineage>
        <taxon>Eukaryota</taxon>
        <taxon>Metazoa</taxon>
        <taxon>Ecdysozoa</taxon>
        <taxon>Arthropoda</taxon>
        <taxon>Crustacea</taxon>
        <taxon>Multicrustacea</taxon>
        <taxon>Malacostraca</taxon>
        <taxon>Eumalacostraca</taxon>
        <taxon>Eucarida</taxon>
        <taxon>Decapoda</taxon>
        <taxon>Pleocyemata</taxon>
        <taxon>Anomura</taxon>
        <taxon>Galatheoidea</taxon>
        <taxon>Porcellanidae</taxon>
        <taxon>Petrolisthes</taxon>
    </lineage>
</organism>
<dbReference type="PANTHER" id="PTHR35617">
    <property type="entry name" value="PHAGE_INTEGRASE DOMAIN-CONTAINING PROTEIN"/>
    <property type="match status" value="1"/>
</dbReference>
<dbReference type="GO" id="GO:0003677">
    <property type="term" value="F:DNA binding"/>
    <property type="evidence" value="ECO:0007669"/>
    <property type="project" value="UniProtKB-KW"/>
</dbReference>
<dbReference type="PANTHER" id="PTHR35617:SF3">
    <property type="entry name" value="CORE-BINDING (CB) DOMAIN-CONTAINING PROTEIN"/>
    <property type="match status" value="1"/>
</dbReference>
<accession>A0AAE1GG55</accession>
<gene>
    <name evidence="3" type="ORF">Pcinc_003594</name>
</gene>
<evidence type="ECO:0000256" key="1">
    <source>
        <dbReference type="ARBA" id="ARBA00023125"/>
    </source>
</evidence>
<comment type="caution">
    <text evidence="3">The sequence shown here is derived from an EMBL/GenBank/DDBJ whole genome shotgun (WGS) entry which is preliminary data.</text>
</comment>
<feature type="region of interest" description="Disordered" evidence="2">
    <location>
        <begin position="23"/>
        <end position="62"/>
    </location>
</feature>
<sequence length="269" mass="29427">MPSEDASRRGKRVVGCTFVDNPAVDGNITQDAGGRTSDNQEKEKCTKASIDGGGTPNHATHQADGMFVVREKLREQGISAEDTDILLASWRPGTEKQYRPHVNRWTKFCNRGDFDPLNPTLSDVINFLSETFHRGVGDECVNTARGALSSLGIVVGGCRAGNHPLVNRFMKGVFNLRPSKPSTIKPHKEVSKDTIERWIRRMLVMSGVDTTKYSAGSVCPAAASKAKAMAVPITFIMAKAGWSSEATFAKYYDKIIVQDSDTFQDAVLE</sequence>
<keyword evidence="4" id="KW-1185">Reference proteome</keyword>
<dbReference type="SUPFAM" id="SSF47823">
    <property type="entry name" value="lambda integrase-like, N-terminal domain"/>
    <property type="match status" value="1"/>
</dbReference>
<dbReference type="EMBL" id="JAWQEG010000251">
    <property type="protein sequence ID" value="KAK3892618.1"/>
    <property type="molecule type" value="Genomic_DNA"/>
</dbReference>
<evidence type="ECO:0008006" key="5">
    <source>
        <dbReference type="Google" id="ProtNLM"/>
    </source>
</evidence>
<proteinExistence type="predicted"/>
<dbReference type="Gene3D" id="1.10.150.130">
    <property type="match status" value="1"/>
</dbReference>
<evidence type="ECO:0000313" key="4">
    <source>
        <dbReference type="Proteomes" id="UP001286313"/>
    </source>
</evidence>
<evidence type="ECO:0000256" key="2">
    <source>
        <dbReference type="SAM" id="MobiDB-lite"/>
    </source>
</evidence>
<dbReference type="InterPro" id="IPR010998">
    <property type="entry name" value="Integrase_recombinase_N"/>
</dbReference>